<reference evidence="3" key="1">
    <citation type="journal article" date="2019" name="Int. J. Syst. Evol. Microbiol.">
        <title>The Global Catalogue of Microorganisms (GCM) 10K type strain sequencing project: providing services to taxonomists for standard genome sequencing and annotation.</title>
        <authorList>
            <consortium name="The Broad Institute Genomics Platform"/>
            <consortium name="The Broad Institute Genome Sequencing Center for Infectious Disease"/>
            <person name="Wu L."/>
            <person name="Ma J."/>
        </authorList>
    </citation>
    <scope>NUCLEOTIDE SEQUENCE [LARGE SCALE GENOMIC DNA]</scope>
    <source>
        <strain evidence="3">KCTC 22157</strain>
    </source>
</reference>
<dbReference type="GO" id="GO:0016740">
    <property type="term" value="F:transferase activity"/>
    <property type="evidence" value="ECO:0007669"/>
    <property type="project" value="UniProtKB-KW"/>
</dbReference>
<dbReference type="Proteomes" id="UP000647585">
    <property type="component" value="Unassembled WGS sequence"/>
</dbReference>
<organism evidence="2 3">
    <name type="scientific">Halomonas johnsoniae</name>
    <dbReference type="NCBI Taxonomy" id="502832"/>
    <lineage>
        <taxon>Bacteria</taxon>
        <taxon>Pseudomonadati</taxon>
        <taxon>Pseudomonadota</taxon>
        <taxon>Gammaproteobacteria</taxon>
        <taxon>Oceanospirillales</taxon>
        <taxon>Halomonadaceae</taxon>
        <taxon>Halomonas</taxon>
    </lineage>
</organism>
<keyword evidence="1 2" id="KW-0808">Transferase</keyword>
<sequence>MIPKKIHFCWFGGNAMTSLYKECIASWQEKMPDYEIVEWNESNIDKDIPFVRYCLENKKWAFLSDYIRMYALNEQGGIYLDVDMEVVKSLDPLLSHPFFIGYEDEGRIGAGAIGGVPGHHFFKNAMQLIEERHQKKKPYLIAPEVANACIAKEDTDTVILPWPLFYPYNPYAKTHDRKQLLYRHVTEETYLIHHWGKGWKMSLPEKILRKLSKMMS</sequence>
<protein>
    <submittedName>
        <fullName evidence="2">Glycosyl transferase</fullName>
    </submittedName>
</protein>
<evidence type="ECO:0000256" key="1">
    <source>
        <dbReference type="ARBA" id="ARBA00022679"/>
    </source>
</evidence>
<evidence type="ECO:0000313" key="2">
    <source>
        <dbReference type="EMBL" id="GGW67796.1"/>
    </source>
</evidence>
<dbReference type="SUPFAM" id="SSF53448">
    <property type="entry name" value="Nucleotide-diphospho-sugar transferases"/>
    <property type="match status" value="1"/>
</dbReference>
<accession>A0ABQ2WSE6</accession>
<dbReference type="PANTHER" id="PTHR32385:SF15">
    <property type="entry name" value="INOSITOL PHOSPHOCERAMIDE MANNOSYLTRANSFERASE 1"/>
    <property type="match status" value="1"/>
</dbReference>
<comment type="caution">
    <text evidence="2">The sequence shown here is derived from an EMBL/GenBank/DDBJ whole genome shotgun (WGS) entry which is preliminary data.</text>
</comment>
<dbReference type="Pfam" id="PF04488">
    <property type="entry name" value="Gly_transf_sug"/>
    <property type="match status" value="1"/>
</dbReference>
<proteinExistence type="predicted"/>
<evidence type="ECO:0000313" key="3">
    <source>
        <dbReference type="Proteomes" id="UP000647585"/>
    </source>
</evidence>
<dbReference type="Gene3D" id="3.90.550.20">
    <property type="match status" value="1"/>
</dbReference>
<keyword evidence="3" id="KW-1185">Reference proteome</keyword>
<name>A0ABQ2WSE6_9GAMM</name>
<dbReference type="InterPro" id="IPR029044">
    <property type="entry name" value="Nucleotide-diphossugar_trans"/>
</dbReference>
<dbReference type="InterPro" id="IPR007577">
    <property type="entry name" value="GlycoTrfase_DXD_sugar-bd_CS"/>
</dbReference>
<gene>
    <name evidence="2" type="ORF">GCM10007158_30660</name>
</gene>
<dbReference type="InterPro" id="IPR051706">
    <property type="entry name" value="Glycosyltransferase_domain"/>
</dbReference>
<dbReference type="EMBL" id="BMXO01000017">
    <property type="protein sequence ID" value="GGW67796.1"/>
    <property type="molecule type" value="Genomic_DNA"/>
</dbReference>
<dbReference type="RefSeq" id="WP_193462017.1">
    <property type="nucleotide sequence ID" value="NZ_BMXO01000017.1"/>
</dbReference>
<dbReference type="PANTHER" id="PTHR32385">
    <property type="entry name" value="MANNOSYL PHOSPHORYLINOSITOL CERAMIDE SYNTHASE"/>
    <property type="match status" value="1"/>
</dbReference>